<dbReference type="AlphaFoldDB" id="A0A7X2N0P9"/>
<dbReference type="EMBL" id="VULX01000038">
    <property type="protein sequence ID" value="MSR92589.1"/>
    <property type="molecule type" value="Genomic_DNA"/>
</dbReference>
<keyword evidence="1" id="KW-0175">Coiled coil</keyword>
<accession>A0A7X2N0P9</accession>
<reference evidence="2 3" key="1">
    <citation type="submission" date="2019-08" db="EMBL/GenBank/DDBJ databases">
        <title>In-depth cultivation of the pig gut microbiome towards novel bacterial diversity and tailored functional studies.</title>
        <authorList>
            <person name="Wylensek D."/>
            <person name="Hitch T.C.A."/>
            <person name="Clavel T."/>
        </authorList>
    </citation>
    <scope>NUCLEOTIDE SEQUENCE [LARGE SCALE GENOMIC DNA]</scope>
    <source>
        <strain evidence="2 3">WCA-383-APC-5B</strain>
    </source>
</reference>
<comment type="caution">
    <text evidence="2">The sequence shown here is derived from an EMBL/GenBank/DDBJ whole genome shotgun (WGS) entry which is preliminary data.</text>
</comment>
<dbReference type="InterPro" id="IPR010106">
    <property type="entry name" value="RpnA"/>
</dbReference>
<evidence type="ECO:0000313" key="3">
    <source>
        <dbReference type="Proteomes" id="UP000460287"/>
    </source>
</evidence>
<dbReference type="RefSeq" id="WP_154532626.1">
    <property type="nucleotide sequence ID" value="NZ_JAQXTV010000025.1"/>
</dbReference>
<dbReference type="Pfam" id="PF12784">
    <property type="entry name" value="PDDEXK_2"/>
    <property type="match status" value="1"/>
</dbReference>
<dbReference type="Proteomes" id="UP000460287">
    <property type="component" value="Unassembled WGS sequence"/>
</dbReference>
<gene>
    <name evidence="2" type="ORF">FYJ33_14745</name>
</gene>
<keyword evidence="3" id="KW-1185">Reference proteome</keyword>
<protein>
    <submittedName>
        <fullName evidence="2">Rpn family recombination-promoting nuclease/putative transposase</fullName>
    </submittedName>
</protein>
<evidence type="ECO:0000256" key="1">
    <source>
        <dbReference type="SAM" id="Coils"/>
    </source>
</evidence>
<name>A0A7X2N0P9_9CLOT</name>
<organism evidence="2 3">
    <name type="scientific">Inconstantimicrobium porci</name>
    <dbReference type="NCBI Taxonomy" id="2652291"/>
    <lineage>
        <taxon>Bacteria</taxon>
        <taxon>Bacillati</taxon>
        <taxon>Bacillota</taxon>
        <taxon>Clostridia</taxon>
        <taxon>Eubacteriales</taxon>
        <taxon>Clostridiaceae</taxon>
        <taxon>Inconstantimicrobium</taxon>
    </lineage>
</organism>
<feature type="coiled-coil region" evidence="1">
    <location>
        <begin position="37"/>
        <end position="81"/>
    </location>
</feature>
<sequence length="125" mass="14635">MHFIEIPKLQENSDEKDMLTAWTEFLKDPESERVRSLEMSVEEIREAKDELVRISNDQEQRELYEMRAKILKDKVSALNEAERKGINKGKFEVAKNLLNILDDETIAKTTGLSIDEIKKIRENKN</sequence>
<proteinExistence type="predicted"/>
<evidence type="ECO:0000313" key="2">
    <source>
        <dbReference type="EMBL" id="MSR92589.1"/>
    </source>
</evidence>
<dbReference type="NCBIfam" id="TIGR01784">
    <property type="entry name" value="T_den_put_tspse"/>
    <property type="match status" value="1"/>
</dbReference>